<dbReference type="Gene3D" id="3.30.1490.20">
    <property type="entry name" value="ATP-grasp fold, A domain"/>
    <property type="match status" value="1"/>
</dbReference>
<dbReference type="SUPFAM" id="SSF56059">
    <property type="entry name" value="Glutathione synthetase ATP-binding domain-like"/>
    <property type="match status" value="1"/>
</dbReference>
<dbReference type="GO" id="GO:0018169">
    <property type="term" value="F:ribosomal S6-glutamic acid ligase activity"/>
    <property type="evidence" value="ECO:0007669"/>
    <property type="project" value="TreeGrafter"/>
</dbReference>
<dbReference type="KEGG" id="mrub:DEO27_001710"/>
<keyword evidence="4" id="KW-1185">Reference proteome</keyword>
<evidence type="ECO:0000313" key="4">
    <source>
        <dbReference type="Proteomes" id="UP000251402"/>
    </source>
</evidence>
<reference evidence="3" key="1">
    <citation type="submission" date="2019-08" db="EMBL/GenBank/DDBJ databases">
        <title>Comparative genome analysis confer to the adaptation heavy metal polluted environment.</title>
        <authorList>
            <person name="Li Y."/>
        </authorList>
    </citation>
    <scope>NUCLEOTIDE SEQUENCE [LARGE SCALE GENOMIC DNA]</scope>
    <source>
        <strain evidence="3">P1</strain>
    </source>
</reference>
<dbReference type="OrthoDB" id="108548at2"/>
<dbReference type="GO" id="GO:0009432">
    <property type="term" value="P:SOS response"/>
    <property type="evidence" value="ECO:0007669"/>
    <property type="project" value="TreeGrafter"/>
</dbReference>
<dbReference type="InterPro" id="IPR011761">
    <property type="entry name" value="ATP-grasp"/>
</dbReference>
<evidence type="ECO:0000259" key="2">
    <source>
        <dbReference type="PROSITE" id="PS50975"/>
    </source>
</evidence>
<keyword evidence="1" id="KW-0067">ATP-binding</keyword>
<dbReference type="AlphaFoldDB" id="A0A5C1HSP5"/>
<dbReference type="InterPro" id="IPR013815">
    <property type="entry name" value="ATP_grasp_subdomain_1"/>
</dbReference>
<dbReference type="GO" id="GO:0046872">
    <property type="term" value="F:metal ion binding"/>
    <property type="evidence" value="ECO:0007669"/>
    <property type="project" value="InterPro"/>
</dbReference>
<dbReference type="Proteomes" id="UP000251402">
    <property type="component" value="Chromosome"/>
</dbReference>
<name>A0A5C1HSP5_9SPHI</name>
<protein>
    <recommendedName>
        <fullName evidence="2">ATP-grasp domain-containing protein</fullName>
    </recommendedName>
</protein>
<gene>
    <name evidence="3" type="ORF">DEO27_001710</name>
</gene>
<sequence length="401" mass="44726">MKKIGILFGQEDSFPQAFVDRVNQKAEKGISAEFVRLDKIMQAEPLDYAVIVDRISQDVPYYRAALKNAAICGTAVINNPFWWSADEKFFNNALAVKIGVPVPKTVILPSKELPDDTTNKSFRNLAYPLDWNGIFNYVGFPAYMKPFDGGGWKEVYKIENEKDFFSKYDKTKQHVMMLQEEVVFDDYFRCYCIGGKHVRIMQYEPRNPHHLRYEHGKAPAAKKLLDTVKDYVIKLNQYLGYDFNTVEFAVRDGVPYAIDFCNPAPDAEVTSVGQENFDWVVETAADYAIERAKNQKDGLDNLTWGEFVKTSAAKKTLVVAPSKAAAKADVTVAKVDHAIEDEGKAKKAKTTKAPAAKIAATKEPVVAKEPATKAAVVKEPVAKAVAVKDKAAPKPKKAAKK</sequence>
<proteinExistence type="predicted"/>
<evidence type="ECO:0000313" key="3">
    <source>
        <dbReference type="EMBL" id="QEM08786.1"/>
    </source>
</evidence>
<evidence type="ECO:0000256" key="1">
    <source>
        <dbReference type="PROSITE-ProRule" id="PRU00409"/>
    </source>
</evidence>
<dbReference type="PANTHER" id="PTHR21621">
    <property type="entry name" value="RIBOSOMAL PROTEIN S6 MODIFICATION PROTEIN"/>
    <property type="match status" value="1"/>
</dbReference>
<dbReference type="GO" id="GO:0005524">
    <property type="term" value="F:ATP binding"/>
    <property type="evidence" value="ECO:0007669"/>
    <property type="project" value="UniProtKB-UniRule"/>
</dbReference>
<dbReference type="EMBL" id="CP043450">
    <property type="protein sequence ID" value="QEM08786.1"/>
    <property type="molecule type" value="Genomic_DNA"/>
</dbReference>
<dbReference type="PANTHER" id="PTHR21621:SF0">
    <property type="entry name" value="BETA-CITRYLGLUTAMATE SYNTHASE B-RELATED"/>
    <property type="match status" value="1"/>
</dbReference>
<feature type="domain" description="ATP-grasp" evidence="2">
    <location>
        <begin position="92"/>
        <end position="290"/>
    </location>
</feature>
<dbReference type="PROSITE" id="PS50975">
    <property type="entry name" value="ATP_GRASP"/>
    <property type="match status" value="1"/>
</dbReference>
<accession>A0A5C1HSP5</accession>
<organism evidence="3 4">
    <name type="scientific">Mucilaginibacter rubeus</name>
    <dbReference type="NCBI Taxonomy" id="2027860"/>
    <lineage>
        <taxon>Bacteria</taxon>
        <taxon>Pseudomonadati</taxon>
        <taxon>Bacteroidota</taxon>
        <taxon>Sphingobacteriia</taxon>
        <taxon>Sphingobacteriales</taxon>
        <taxon>Sphingobacteriaceae</taxon>
        <taxon>Mucilaginibacter</taxon>
    </lineage>
</organism>
<keyword evidence="1" id="KW-0547">Nucleotide-binding</keyword>
<dbReference type="GO" id="GO:0005737">
    <property type="term" value="C:cytoplasm"/>
    <property type="evidence" value="ECO:0007669"/>
    <property type="project" value="TreeGrafter"/>
</dbReference>
<dbReference type="RefSeq" id="WP_112575964.1">
    <property type="nucleotide sequence ID" value="NZ_CP043450.1"/>
</dbReference>